<sequence>MSIAGYALKDAYTPSNFFDQFNFFTGDDPTQGTVKYVDRNTAQSAGIISANDSSVMFGVEHANPAPDGRMSVRLESKQSYNQGLIIADIARMPGSICGTWPAFWTVGPDWPMNGEIDIIEGVNSATTNAMTLHTRAGCSLSSAPVAENAKQKFTGSIKTSNCDINAPGQGHNVGCGIGTQDTMTYGDGFNSEGGGVYATEWTGEAIRVFHFTRSNIPADILAGNPDPTTWGAPLALFSGCDFGSFVKDQTIVFDTTFCGQWAGAPEVWQADAVCSKKAATCADYVKNNPSAFAGAYWNVNSVKVYQQDGGFIGSAPVSPPPSTASTMSYTQGIPPPFIPSTMVTMPAASGNAQSVQVVTVDMTMTMTVDATANQQATGAPGPQSIVRPPDNCSRPHRSGCIAP</sequence>
<dbReference type="InterPro" id="IPR000757">
    <property type="entry name" value="Beta-glucanase-like"/>
</dbReference>
<evidence type="ECO:0000259" key="7">
    <source>
        <dbReference type="PROSITE" id="PS51762"/>
    </source>
</evidence>
<protein>
    <recommendedName>
        <fullName evidence="3">endo-1,3(4)-beta-glucanase</fullName>
        <ecNumber evidence="3">3.2.1.6</ecNumber>
    </recommendedName>
</protein>
<dbReference type="PANTHER" id="PTHR10963">
    <property type="entry name" value="GLYCOSYL HYDROLASE-RELATED"/>
    <property type="match status" value="1"/>
</dbReference>
<dbReference type="PANTHER" id="PTHR10963:SF24">
    <property type="entry name" value="GLYCOSIDASE C21B10.07-RELATED"/>
    <property type="match status" value="1"/>
</dbReference>
<evidence type="ECO:0000256" key="1">
    <source>
        <dbReference type="ARBA" id="ARBA00000124"/>
    </source>
</evidence>
<dbReference type="Pfam" id="PF26113">
    <property type="entry name" value="GH16_XgeA"/>
    <property type="match status" value="1"/>
</dbReference>
<evidence type="ECO:0000313" key="9">
    <source>
        <dbReference type="Proteomes" id="UP000316270"/>
    </source>
</evidence>
<dbReference type="FunFam" id="2.60.120.200:FF:000114">
    <property type="entry name" value="Probable endo-1,3(4)-beta-glucanase NFIA_089530"/>
    <property type="match status" value="1"/>
</dbReference>
<keyword evidence="9" id="KW-1185">Reference proteome</keyword>
<dbReference type="Proteomes" id="UP000316270">
    <property type="component" value="Chromosome 1"/>
</dbReference>
<evidence type="ECO:0000256" key="4">
    <source>
        <dbReference type="ARBA" id="ARBA00022801"/>
    </source>
</evidence>
<dbReference type="STRING" id="50376.A0A517KWM0"/>
<dbReference type="OrthoDB" id="192832at2759"/>
<name>A0A517KWM0_9PEZI</name>
<proteinExistence type="inferred from homology"/>
<dbReference type="GO" id="GO:0052861">
    <property type="term" value="F:endo-1,3(4)-beta-glucanase activity"/>
    <property type="evidence" value="ECO:0007669"/>
    <property type="project" value="UniProtKB-EC"/>
</dbReference>
<comment type="catalytic activity">
    <reaction evidence="1">
        <text>Endohydrolysis of (1-&gt;3)- or (1-&gt;4)-linkages in beta-D-glucans when the glucose residue whose reducing group is involved in the linkage to be hydrolyzed is itself substituted at C-3.</text>
        <dbReference type="EC" id="3.2.1.6"/>
    </reaction>
</comment>
<evidence type="ECO:0000313" key="8">
    <source>
        <dbReference type="EMBL" id="QDS67775.1"/>
    </source>
</evidence>
<dbReference type="GO" id="GO:0009251">
    <property type="term" value="P:glucan catabolic process"/>
    <property type="evidence" value="ECO:0007669"/>
    <property type="project" value="TreeGrafter"/>
</dbReference>
<feature type="domain" description="GH16" evidence="7">
    <location>
        <begin position="6"/>
        <end position="270"/>
    </location>
</feature>
<gene>
    <name evidence="8" type="ORF">FKW77_006451</name>
</gene>
<dbReference type="EMBL" id="CP042185">
    <property type="protein sequence ID" value="QDS67775.1"/>
    <property type="molecule type" value="Genomic_DNA"/>
</dbReference>
<organism evidence="8 9">
    <name type="scientific">Venturia effusa</name>
    <dbReference type="NCBI Taxonomy" id="50376"/>
    <lineage>
        <taxon>Eukaryota</taxon>
        <taxon>Fungi</taxon>
        <taxon>Dikarya</taxon>
        <taxon>Ascomycota</taxon>
        <taxon>Pezizomycotina</taxon>
        <taxon>Dothideomycetes</taxon>
        <taxon>Pleosporomycetidae</taxon>
        <taxon>Venturiales</taxon>
        <taxon>Venturiaceae</taxon>
        <taxon>Venturia</taxon>
    </lineage>
</organism>
<dbReference type="PROSITE" id="PS51762">
    <property type="entry name" value="GH16_2"/>
    <property type="match status" value="1"/>
</dbReference>
<dbReference type="EC" id="3.2.1.6" evidence="3"/>
<dbReference type="AlphaFoldDB" id="A0A517KWM0"/>
<feature type="region of interest" description="Disordered" evidence="6">
    <location>
        <begin position="374"/>
        <end position="403"/>
    </location>
</feature>
<dbReference type="InterPro" id="IPR050546">
    <property type="entry name" value="Glycosyl_Hydrlase_16"/>
</dbReference>
<dbReference type="Gene3D" id="2.60.120.200">
    <property type="match status" value="1"/>
</dbReference>
<evidence type="ECO:0000256" key="2">
    <source>
        <dbReference type="ARBA" id="ARBA00006865"/>
    </source>
</evidence>
<keyword evidence="5" id="KW-0326">Glycosidase</keyword>
<evidence type="ECO:0000256" key="3">
    <source>
        <dbReference type="ARBA" id="ARBA00012599"/>
    </source>
</evidence>
<reference evidence="8 9" key="1">
    <citation type="submission" date="2019-07" db="EMBL/GenBank/DDBJ databases">
        <title>Finished genome of Venturia effusa.</title>
        <authorList>
            <person name="Young C.A."/>
            <person name="Cox M.P."/>
            <person name="Ganley A.R.D."/>
            <person name="David W.J."/>
        </authorList>
    </citation>
    <scope>NUCLEOTIDE SEQUENCE [LARGE SCALE GENOMIC DNA]</scope>
    <source>
        <strain evidence="9">albino</strain>
    </source>
</reference>
<accession>A0A517KWM0</accession>
<evidence type="ECO:0000256" key="6">
    <source>
        <dbReference type="SAM" id="MobiDB-lite"/>
    </source>
</evidence>
<dbReference type="InterPro" id="IPR013320">
    <property type="entry name" value="ConA-like_dom_sf"/>
</dbReference>
<keyword evidence="4" id="KW-0378">Hydrolase</keyword>
<evidence type="ECO:0000256" key="5">
    <source>
        <dbReference type="ARBA" id="ARBA00023295"/>
    </source>
</evidence>
<dbReference type="SUPFAM" id="SSF49899">
    <property type="entry name" value="Concanavalin A-like lectins/glucanases"/>
    <property type="match status" value="1"/>
</dbReference>
<dbReference type="CDD" id="cd02181">
    <property type="entry name" value="GH16_fungal_Lam16A_glucanase"/>
    <property type="match status" value="1"/>
</dbReference>
<comment type="similarity">
    <text evidence="2">Belongs to the glycosyl hydrolase 16 family.</text>
</comment>